<dbReference type="Proteomes" id="UP000191500">
    <property type="component" value="Unassembled WGS sequence"/>
</dbReference>
<dbReference type="PANTHER" id="PTHR42034:SF1">
    <property type="entry name" value="CONDENSATION DOMAIN-CONTAINING PROTEIN"/>
    <property type="match status" value="1"/>
</dbReference>
<protein>
    <recommendedName>
        <fullName evidence="4">Condensation domain-containing protein</fullName>
    </recommendedName>
</protein>
<evidence type="ECO:0000256" key="1">
    <source>
        <dbReference type="SAM" id="MobiDB-lite"/>
    </source>
</evidence>
<dbReference type="AlphaFoldDB" id="A0A1V6V627"/>
<dbReference type="Gene3D" id="3.30.559.10">
    <property type="entry name" value="Chloramphenicol acetyltransferase-like domain"/>
    <property type="match status" value="1"/>
</dbReference>
<dbReference type="Gene3D" id="3.30.559.30">
    <property type="entry name" value="Nonribosomal peptide synthetase, condensation domain"/>
    <property type="match status" value="1"/>
</dbReference>
<evidence type="ECO:0000313" key="3">
    <source>
        <dbReference type="Proteomes" id="UP000191500"/>
    </source>
</evidence>
<organism evidence="2 3">
    <name type="scientific">Penicillium coprophilum</name>
    <dbReference type="NCBI Taxonomy" id="36646"/>
    <lineage>
        <taxon>Eukaryota</taxon>
        <taxon>Fungi</taxon>
        <taxon>Dikarya</taxon>
        <taxon>Ascomycota</taxon>
        <taxon>Pezizomycotina</taxon>
        <taxon>Eurotiomycetes</taxon>
        <taxon>Eurotiomycetidae</taxon>
        <taxon>Eurotiales</taxon>
        <taxon>Aspergillaceae</taxon>
        <taxon>Penicillium</taxon>
    </lineage>
</organism>
<name>A0A1V6V627_9EURO</name>
<gene>
    <name evidence="2" type="ORF">PENCOP_c001G01557</name>
</gene>
<evidence type="ECO:0008006" key="4">
    <source>
        <dbReference type="Google" id="ProtNLM"/>
    </source>
</evidence>
<reference evidence="3" key="1">
    <citation type="journal article" date="2017" name="Nat. Microbiol.">
        <title>Global analysis of biosynthetic gene clusters reveals vast potential of secondary metabolite production in Penicillium species.</title>
        <authorList>
            <person name="Nielsen J.C."/>
            <person name="Grijseels S."/>
            <person name="Prigent S."/>
            <person name="Ji B."/>
            <person name="Dainat J."/>
            <person name="Nielsen K.F."/>
            <person name="Frisvad J.C."/>
            <person name="Workman M."/>
            <person name="Nielsen J."/>
        </authorList>
    </citation>
    <scope>NUCLEOTIDE SEQUENCE [LARGE SCALE GENOMIC DNA]</scope>
    <source>
        <strain evidence="3">IBT 31321</strain>
    </source>
</reference>
<sequence>MSVLLRAPRSNIFNRLSTVKPIPLRFPPRFSTLTNPAGKMPVTKSQNANSMEPPKSFKWKRISNGQYVRPFDPFEHMFSLFCHDPARPEHRSLDVMVHVGMETSNQDSNKMLEAIKKAWIGMRYLHPSLATEVYPKEFRYMPLKSQADIDAWVEKTFIVKEWDASTEVQGCQDLGIAPSAKSPLLYYFPDKQKLILRMNHMHGDGRACVDLLQDLFNEIQRLNLGGETVKEPWGAEVPKLASGAFDTAGITALEDDWSSNLTASLPQPQANGEAFEIPSIDNTHLPGPGKTQSLDFSESETSELLDQTKKMNLGITAFVHAVLLHAGKRISPSSDSMVHSTVLIFSFREKCTGSPANANARAAALRIGFWPVQLSMSDDFQRTAFGIKQEYKALARQKSAAIATMVPYLQKSVSVLSKDYFKGILPSFIGNLSNYFPKTYGSFKIRDLWMCAVPTDERIYLGIQTFGNKLSIRACYNETYHTDEQIADYLLHIKKEMYAGLTSDVEKLNFLSMLNLQG</sequence>
<dbReference type="EMBL" id="MDDG01000001">
    <property type="protein sequence ID" value="OQE46106.1"/>
    <property type="molecule type" value="Genomic_DNA"/>
</dbReference>
<keyword evidence="3" id="KW-1185">Reference proteome</keyword>
<evidence type="ECO:0000313" key="2">
    <source>
        <dbReference type="EMBL" id="OQE46106.1"/>
    </source>
</evidence>
<dbReference type="PANTHER" id="PTHR42034">
    <property type="entry name" value="CHROMOSOME 7, WHOLE GENOME SHOTGUN SEQUENCE-RELATED"/>
    <property type="match status" value="1"/>
</dbReference>
<comment type="caution">
    <text evidence="2">The sequence shown here is derived from an EMBL/GenBank/DDBJ whole genome shotgun (WGS) entry which is preliminary data.</text>
</comment>
<dbReference type="InterPro" id="IPR023213">
    <property type="entry name" value="CAT-like_dom_sf"/>
</dbReference>
<accession>A0A1V6V627</accession>
<feature type="region of interest" description="Disordered" evidence="1">
    <location>
        <begin position="35"/>
        <end position="54"/>
    </location>
</feature>
<proteinExistence type="predicted"/>